<evidence type="ECO:0000256" key="7">
    <source>
        <dbReference type="ARBA" id="ARBA00023242"/>
    </source>
</evidence>
<dbReference type="InterPro" id="IPR057038">
    <property type="entry name" value="FBX41/ZN365_Znf-C2H2"/>
</dbReference>
<evidence type="ECO:0000256" key="6">
    <source>
        <dbReference type="ARBA" id="ARBA00023163"/>
    </source>
</evidence>
<dbReference type="InterPro" id="IPR013087">
    <property type="entry name" value="Znf_C2H2_type"/>
</dbReference>
<dbReference type="STRING" id="94130.A0A2Z6QDH4"/>
<gene>
    <name evidence="10" type="ORF">RclHR1_14050002</name>
</gene>
<dbReference type="PANTHER" id="PTHR46179">
    <property type="entry name" value="ZINC FINGER PROTEIN"/>
    <property type="match status" value="1"/>
</dbReference>
<sequence length="289" mass="33775">MINMNSLCMSQSSISTAPFVCKWSGTHSEQQRFHTQKDLELHVNTDHDDLTKLEIFQQGRRFYICPWEGCKKQQNDIITLKEHLHKHTMQNPFKCPICNGSRQFRSLDTLNQHSINYHNFGIIDPTGANDMTNTTNCDEDMLYDKTTAKEQVYTEYKPTKLVTKAFNTTMPEISYAQIVKTGTALAKVKDDVDLKVHENEEEVDFFTKYHEIQSTAWELFCEAVKYEEESEYSEFDENVDELPDAPRDMEFMTKEEQDDAIWEAYCESHKGTKAVELMNKAFELLRNNR</sequence>
<dbReference type="GO" id="GO:0006357">
    <property type="term" value="P:regulation of transcription by RNA polymerase II"/>
    <property type="evidence" value="ECO:0007669"/>
    <property type="project" value="TreeGrafter"/>
</dbReference>
<dbReference type="GO" id="GO:0008270">
    <property type="term" value="F:zinc ion binding"/>
    <property type="evidence" value="ECO:0007669"/>
    <property type="project" value="UniProtKB-KW"/>
</dbReference>
<evidence type="ECO:0000256" key="2">
    <source>
        <dbReference type="ARBA" id="ARBA00022723"/>
    </source>
</evidence>
<evidence type="ECO:0000256" key="3">
    <source>
        <dbReference type="ARBA" id="ARBA00022771"/>
    </source>
</evidence>
<evidence type="ECO:0000259" key="9">
    <source>
        <dbReference type="PROSITE" id="PS50157"/>
    </source>
</evidence>
<dbReference type="InterPro" id="IPR051061">
    <property type="entry name" value="Zinc_finger_trans_reg"/>
</dbReference>
<evidence type="ECO:0000256" key="8">
    <source>
        <dbReference type="PROSITE-ProRule" id="PRU00042"/>
    </source>
</evidence>
<evidence type="ECO:0000256" key="5">
    <source>
        <dbReference type="ARBA" id="ARBA00023015"/>
    </source>
</evidence>
<dbReference type="SUPFAM" id="SSF57667">
    <property type="entry name" value="beta-beta-alpha zinc fingers"/>
    <property type="match status" value="1"/>
</dbReference>
<accession>A0A2Z6QDH4</accession>
<keyword evidence="2" id="KW-0479">Metal-binding</keyword>
<keyword evidence="11" id="KW-1185">Reference proteome</keyword>
<keyword evidence="3 8" id="KW-0863">Zinc-finger</keyword>
<dbReference type="InterPro" id="IPR036236">
    <property type="entry name" value="Znf_C2H2_sf"/>
</dbReference>
<dbReference type="PANTHER" id="PTHR46179:SF13">
    <property type="entry name" value="C2H2-TYPE DOMAIN-CONTAINING PROTEIN"/>
    <property type="match status" value="1"/>
</dbReference>
<dbReference type="SMART" id="SM00355">
    <property type="entry name" value="ZnF_C2H2"/>
    <property type="match status" value="3"/>
</dbReference>
<dbReference type="Gene3D" id="3.30.160.60">
    <property type="entry name" value="Classic Zinc Finger"/>
    <property type="match status" value="1"/>
</dbReference>
<keyword evidence="4" id="KW-0862">Zinc</keyword>
<feature type="domain" description="C2H2-type" evidence="9">
    <location>
        <begin position="63"/>
        <end position="92"/>
    </location>
</feature>
<keyword evidence="5" id="KW-0805">Transcription regulation</keyword>
<evidence type="ECO:0000313" key="11">
    <source>
        <dbReference type="Proteomes" id="UP000247702"/>
    </source>
</evidence>
<comment type="caution">
    <text evidence="10">The sequence shown here is derived from an EMBL/GenBank/DDBJ whole genome shotgun (WGS) entry which is preliminary data.</text>
</comment>
<keyword evidence="7" id="KW-0539">Nucleus</keyword>
<organism evidence="10 11">
    <name type="scientific">Rhizophagus clarus</name>
    <dbReference type="NCBI Taxonomy" id="94130"/>
    <lineage>
        <taxon>Eukaryota</taxon>
        <taxon>Fungi</taxon>
        <taxon>Fungi incertae sedis</taxon>
        <taxon>Mucoromycota</taxon>
        <taxon>Glomeromycotina</taxon>
        <taxon>Glomeromycetes</taxon>
        <taxon>Glomerales</taxon>
        <taxon>Glomeraceae</taxon>
        <taxon>Rhizophagus</taxon>
    </lineage>
</organism>
<dbReference type="Pfam" id="PF23165">
    <property type="entry name" value="zf-C2H2_FBX41"/>
    <property type="match status" value="1"/>
</dbReference>
<evidence type="ECO:0000256" key="1">
    <source>
        <dbReference type="ARBA" id="ARBA00004123"/>
    </source>
</evidence>
<reference evidence="10 11" key="1">
    <citation type="submission" date="2017-11" db="EMBL/GenBank/DDBJ databases">
        <title>The genome of Rhizophagus clarus HR1 reveals common genetic basis of auxotrophy among arbuscular mycorrhizal fungi.</title>
        <authorList>
            <person name="Kobayashi Y."/>
        </authorList>
    </citation>
    <scope>NUCLEOTIDE SEQUENCE [LARGE SCALE GENOMIC DNA]</scope>
    <source>
        <strain evidence="10 11">HR1</strain>
    </source>
</reference>
<proteinExistence type="predicted"/>
<dbReference type="Proteomes" id="UP000247702">
    <property type="component" value="Unassembled WGS sequence"/>
</dbReference>
<evidence type="ECO:0000313" key="10">
    <source>
        <dbReference type="EMBL" id="GBB87585.1"/>
    </source>
</evidence>
<keyword evidence="6" id="KW-0804">Transcription</keyword>
<dbReference type="AlphaFoldDB" id="A0A2Z6QDH4"/>
<dbReference type="GO" id="GO:0005634">
    <property type="term" value="C:nucleus"/>
    <property type="evidence" value="ECO:0007669"/>
    <property type="project" value="UniProtKB-SubCell"/>
</dbReference>
<protein>
    <recommendedName>
        <fullName evidence="9">C2H2-type domain-containing protein</fullName>
    </recommendedName>
</protein>
<dbReference type="EMBL" id="BEXD01000453">
    <property type="protein sequence ID" value="GBB87585.1"/>
    <property type="molecule type" value="Genomic_DNA"/>
</dbReference>
<name>A0A2Z6QDH4_9GLOM</name>
<comment type="subcellular location">
    <subcellularLocation>
        <location evidence="1">Nucleus</location>
    </subcellularLocation>
</comment>
<evidence type="ECO:0000256" key="4">
    <source>
        <dbReference type="ARBA" id="ARBA00022833"/>
    </source>
</evidence>
<dbReference type="PROSITE" id="PS50157">
    <property type="entry name" value="ZINC_FINGER_C2H2_2"/>
    <property type="match status" value="1"/>
</dbReference>